<dbReference type="FunFam" id="1.20.1250.20:FF:000018">
    <property type="entry name" value="MFS transporter permease"/>
    <property type="match status" value="1"/>
</dbReference>
<dbReference type="CDD" id="cd17319">
    <property type="entry name" value="MFS_ExuT_GudP_like"/>
    <property type="match status" value="1"/>
</dbReference>
<dbReference type="Gene3D" id="1.20.1250.20">
    <property type="entry name" value="MFS general substrate transporter like domains"/>
    <property type="match status" value="2"/>
</dbReference>
<organism evidence="8 9">
    <name type="scientific">Bradyrhizobium ivorense</name>
    <dbReference type="NCBI Taxonomy" id="2511166"/>
    <lineage>
        <taxon>Bacteria</taxon>
        <taxon>Pseudomonadati</taxon>
        <taxon>Pseudomonadota</taxon>
        <taxon>Alphaproteobacteria</taxon>
        <taxon>Hyphomicrobiales</taxon>
        <taxon>Nitrobacteraceae</taxon>
        <taxon>Bradyrhizobium</taxon>
    </lineage>
</organism>
<feature type="domain" description="Major facilitator superfamily (MFS) profile" evidence="7">
    <location>
        <begin position="31"/>
        <end position="435"/>
    </location>
</feature>
<accession>A0A508TRV4</accession>
<keyword evidence="4 6" id="KW-1133">Transmembrane helix</keyword>
<protein>
    <submittedName>
        <fullName evidence="8">Tartrate transporter</fullName>
    </submittedName>
</protein>
<dbReference type="InterPro" id="IPR020846">
    <property type="entry name" value="MFS_dom"/>
</dbReference>
<evidence type="ECO:0000256" key="3">
    <source>
        <dbReference type="ARBA" id="ARBA00022692"/>
    </source>
</evidence>
<keyword evidence="5 6" id="KW-0472">Membrane</keyword>
<dbReference type="EMBL" id="CAADFC020000028">
    <property type="protein sequence ID" value="VIO76956.1"/>
    <property type="molecule type" value="Genomic_DNA"/>
</dbReference>
<proteinExistence type="predicted"/>
<dbReference type="Proteomes" id="UP000328092">
    <property type="component" value="Unassembled WGS sequence"/>
</dbReference>
<evidence type="ECO:0000256" key="2">
    <source>
        <dbReference type="ARBA" id="ARBA00022448"/>
    </source>
</evidence>
<dbReference type="AlphaFoldDB" id="A0A508TRV4"/>
<evidence type="ECO:0000256" key="1">
    <source>
        <dbReference type="ARBA" id="ARBA00004141"/>
    </source>
</evidence>
<dbReference type="GO" id="GO:0016020">
    <property type="term" value="C:membrane"/>
    <property type="evidence" value="ECO:0007669"/>
    <property type="project" value="UniProtKB-SubCell"/>
</dbReference>
<dbReference type="Pfam" id="PF07690">
    <property type="entry name" value="MFS_1"/>
    <property type="match status" value="1"/>
</dbReference>
<evidence type="ECO:0000256" key="5">
    <source>
        <dbReference type="ARBA" id="ARBA00023136"/>
    </source>
</evidence>
<evidence type="ECO:0000313" key="8">
    <source>
        <dbReference type="EMBL" id="VIO76956.1"/>
    </source>
</evidence>
<evidence type="ECO:0000259" key="7">
    <source>
        <dbReference type="PROSITE" id="PS50850"/>
    </source>
</evidence>
<dbReference type="PANTHER" id="PTHR43791:SF36">
    <property type="entry name" value="TRANSPORTER, PUTATIVE (AFU_ORTHOLOGUE AFUA_6G08340)-RELATED"/>
    <property type="match status" value="1"/>
</dbReference>
<feature type="transmembrane region" description="Helical" evidence="6">
    <location>
        <begin position="289"/>
        <end position="311"/>
    </location>
</feature>
<dbReference type="GO" id="GO:0022857">
    <property type="term" value="F:transmembrane transporter activity"/>
    <property type="evidence" value="ECO:0007669"/>
    <property type="project" value="InterPro"/>
</dbReference>
<feature type="transmembrane region" description="Helical" evidence="6">
    <location>
        <begin position="28"/>
        <end position="44"/>
    </location>
</feature>
<feature type="transmembrane region" description="Helical" evidence="6">
    <location>
        <begin position="411"/>
        <end position="432"/>
    </location>
</feature>
<dbReference type="PROSITE" id="PS50850">
    <property type="entry name" value="MFS"/>
    <property type="match status" value="1"/>
</dbReference>
<reference evidence="8" key="1">
    <citation type="submission" date="2019-02" db="EMBL/GenBank/DDBJ databases">
        <authorList>
            <person name="Pothier F.J."/>
        </authorList>
    </citation>
    <scope>NUCLEOTIDE SEQUENCE</scope>
    <source>
        <strain evidence="8">CI-1B</strain>
    </source>
</reference>
<gene>
    <name evidence="8" type="primary">ttuB_3</name>
    <name evidence="8" type="ORF">CI1B_68260</name>
</gene>
<dbReference type="OrthoDB" id="9773957at2"/>
<evidence type="ECO:0000313" key="9">
    <source>
        <dbReference type="Proteomes" id="UP000328092"/>
    </source>
</evidence>
<keyword evidence="9" id="KW-1185">Reference proteome</keyword>
<feature type="transmembrane region" description="Helical" evidence="6">
    <location>
        <begin position="318"/>
        <end position="337"/>
    </location>
</feature>
<keyword evidence="3 6" id="KW-0812">Transmembrane</keyword>
<dbReference type="InterPro" id="IPR036259">
    <property type="entry name" value="MFS_trans_sf"/>
</dbReference>
<dbReference type="SUPFAM" id="SSF103473">
    <property type="entry name" value="MFS general substrate transporter"/>
    <property type="match status" value="1"/>
</dbReference>
<feature type="transmembrane region" description="Helical" evidence="6">
    <location>
        <begin position="254"/>
        <end position="277"/>
    </location>
</feature>
<evidence type="ECO:0000256" key="6">
    <source>
        <dbReference type="SAM" id="Phobius"/>
    </source>
</evidence>
<dbReference type="RefSeq" id="WP_139863402.1">
    <property type="nucleotide sequence ID" value="NZ_CAADFC020000028.1"/>
</dbReference>
<feature type="transmembrane region" description="Helical" evidence="6">
    <location>
        <begin position="155"/>
        <end position="179"/>
    </location>
</feature>
<feature type="transmembrane region" description="Helical" evidence="6">
    <location>
        <begin position="122"/>
        <end position="143"/>
    </location>
</feature>
<sequence>MTEITANGSLTEGSPDAGLVARAISKNTWRLVPLLGLAYLFNYLDRTSVGFAALQMNKDIGLSATQFGWGAGILFFSYCLLEVPSNMMMYRFGARRWLARIMITWGVAAAATAFATGPYSFYLIRFLLGVFEAGFFPGVIWYISIWFPERHRTSVLALFMAATPLSSLLGGPISAALLGMDGFWGLAGWQWMFLIEGLPACVLGVLCLVLLADTPEQARWLTPPERHALLSALAGDKHDKPKKDLWAAMKDTRVLMLTAITFAFTIGSYGIGIWLPLILKGHGLSNMEVGWLSAVPYLFATIGMLLWARLVDRNGQKIYNLMAALILGALGLALSVAFTSLVPALACLTLALVGTISARTVFYTIPQSFLTGAAAAGGIAFINSVGAFGGFVGPYMVGFLKDATGSFNAGMIGMTVILVIATGIAAALKLVVGKN</sequence>
<dbReference type="PANTHER" id="PTHR43791">
    <property type="entry name" value="PERMEASE-RELATED"/>
    <property type="match status" value="1"/>
</dbReference>
<feature type="transmembrane region" description="Helical" evidence="6">
    <location>
        <begin position="97"/>
        <end position="116"/>
    </location>
</feature>
<dbReference type="InterPro" id="IPR011701">
    <property type="entry name" value="MFS"/>
</dbReference>
<evidence type="ECO:0000256" key="4">
    <source>
        <dbReference type="ARBA" id="ARBA00022989"/>
    </source>
</evidence>
<feature type="transmembrane region" description="Helical" evidence="6">
    <location>
        <begin position="191"/>
        <end position="212"/>
    </location>
</feature>
<comment type="caution">
    <text evidence="8">The sequence shown here is derived from an EMBL/GenBank/DDBJ whole genome shotgun (WGS) entry which is preliminary data.</text>
</comment>
<feature type="transmembrane region" description="Helical" evidence="6">
    <location>
        <begin position="64"/>
        <end position="85"/>
    </location>
</feature>
<keyword evidence="2" id="KW-0813">Transport</keyword>
<name>A0A508TRV4_9BRAD</name>
<feature type="transmembrane region" description="Helical" evidence="6">
    <location>
        <begin position="369"/>
        <end position="391"/>
    </location>
</feature>
<comment type="subcellular location">
    <subcellularLocation>
        <location evidence="1">Membrane</location>
        <topology evidence="1">Multi-pass membrane protein</topology>
    </subcellularLocation>
</comment>
<feature type="transmembrane region" description="Helical" evidence="6">
    <location>
        <begin position="343"/>
        <end position="362"/>
    </location>
</feature>